<evidence type="ECO:0000313" key="2">
    <source>
        <dbReference type="Proteomes" id="UP000266568"/>
    </source>
</evidence>
<sequence length="184" mass="19396">MAVALPTDVAPVAMTPRLLDWGADQTPVLGGPMQRITRMGSRHAVDVQMPPMDYPSALAWIQRLKRGKTDRVLMPFLQPGFDLTGYTNGTATGSGSTLAFTGIGKALVEGQFFSLIISGRRYLYSANAAGTTVGVSPMLRVPAAGAVAEVATPMIEGALSGDEFAWTIDVAHIVGLSFSIVEAE</sequence>
<reference evidence="1 2" key="1">
    <citation type="submission" date="2018-08" db="EMBL/GenBank/DDBJ databases">
        <title>Genomic Encyclopedia of Type Strains, Phase IV (KMG-IV): sequencing the most valuable type-strain genomes for metagenomic binning, comparative biology and taxonomic classification.</title>
        <authorList>
            <person name="Goeker M."/>
        </authorList>
    </citation>
    <scope>NUCLEOTIDE SEQUENCE [LARGE SCALE GENOMIC DNA]</scope>
    <source>
        <strain evidence="1 2">DSM 25527</strain>
    </source>
</reference>
<accession>A0A397NIW6</accession>
<comment type="caution">
    <text evidence="1">The sequence shown here is derived from an EMBL/GenBank/DDBJ whole genome shotgun (WGS) entry which is preliminary data.</text>
</comment>
<protein>
    <submittedName>
        <fullName evidence="1">Uncharacterized protein</fullName>
    </submittedName>
</protein>
<dbReference type="Proteomes" id="UP000266568">
    <property type="component" value="Unassembled WGS sequence"/>
</dbReference>
<keyword evidence="2" id="KW-1185">Reference proteome</keyword>
<gene>
    <name evidence="1" type="ORF">DFR49_3357</name>
</gene>
<dbReference type="RefSeq" id="WP_119036778.1">
    <property type="nucleotide sequence ID" value="NZ_QXDC01000004.1"/>
</dbReference>
<evidence type="ECO:0000313" key="1">
    <source>
        <dbReference type="EMBL" id="RIA37472.1"/>
    </source>
</evidence>
<dbReference type="AlphaFoldDB" id="A0A397NIW6"/>
<name>A0A397NIW6_9SPHN</name>
<dbReference type="OrthoDB" id="7173828at2"/>
<proteinExistence type="predicted"/>
<organism evidence="1 2">
    <name type="scientific">Hephaestia caeni</name>
    <dbReference type="NCBI Taxonomy" id="645617"/>
    <lineage>
        <taxon>Bacteria</taxon>
        <taxon>Pseudomonadati</taxon>
        <taxon>Pseudomonadota</taxon>
        <taxon>Alphaproteobacteria</taxon>
        <taxon>Sphingomonadales</taxon>
        <taxon>Sphingomonadaceae</taxon>
        <taxon>Hephaestia</taxon>
    </lineage>
</organism>
<dbReference type="EMBL" id="QXDC01000004">
    <property type="protein sequence ID" value="RIA37472.1"/>
    <property type="molecule type" value="Genomic_DNA"/>
</dbReference>